<dbReference type="Proteomes" id="UP000005951">
    <property type="component" value="Unassembled WGS sequence"/>
</dbReference>
<evidence type="ECO:0000313" key="3">
    <source>
        <dbReference type="Proteomes" id="UP000005951"/>
    </source>
</evidence>
<evidence type="ECO:0000256" key="1">
    <source>
        <dbReference type="SAM" id="MobiDB-lite"/>
    </source>
</evidence>
<dbReference type="AlphaFoldDB" id="K8XQH2"/>
<organism evidence="2 3">
    <name type="scientific">Rhodococcus opacus M213</name>
    <dbReference type="NCBI Taxonomy" id="1129896"/>
    <lineage>
        <taxon>Bacteria</taxon>
        <taxon>Bacillati</taxon>
        <taxon>Actinomycetota</taxon>
        <taxon>Actinomycetes</taxon>
        <taxon>Mycobacteriales</taxon>
        <taxon>Nocardiaceae</taxon>
        <taxon>Rhodococcus</taxon>
    </lineage>
</organism>
<dbReference type="EMBL" id="AJYC02000026">
    <property type="protein sequence ID" value="EKT83046.1"/>
    <property type="molecule type" value="Genomic_DNA"/>
</dbReference>
<proteinExistence type="predicted"/>
<reference evidence="2 3" key="1">
    <citation type="journal article" date="2013" name="Genome Announc.">
        <title>Draft Genome Sequence of Rhodococcus opacus Strain M213 Shows a Diverse Catabolic Potential.</title>
        <authorList>
            <person name="Pathak A."/>
            <person name="Green S.J."/>
            <person name="Ogram A."/>
            <person name="Chauhan A."/>
        </authorList>
    </citation>
    <scope>NUCLEOTIDE SEQUENCE [LARGE SCALE GENOMIC DNA]</scope>
    <source>
        <strain evidence="2 3">M213</strain>
    </source>
</reference>
<protein>
    <submittedName>
        <fullName evidence="2">Uncharacterized protein</fullName>
    </submittedName>
</protein>
<evidence type="ECO:0000313" key="2">
    <source>
        <dbReference type="EMBL" id="EKT83046.1"/>
    </source>
</evidence>
<feature type="compositionally biased region" description="Low complexity" evidence="1">
    <location>
        <begin position="77"/>
        <end position="87"/>
    </location>
</feature>
<comment type="caution">
    <text evidence="2">The sequence shown here is derived from an EMBL/GenBank/DDBJ whole genome shotgun (WGS) entry which is preliminary data.</text>
</comment>
<feature type="compositionally biased region" description="Acidic residues" evidence="1">
    <location>
        <begin position="66"/>
        <end position="76"/>
    </location>
</feature>
<feature type="region of interest" description="Disordered" evidence="1">
    <location>
        <begin position="64"/>
        <end position="100"/>
    </location>
</feature>
<accession>K8XQH2</accession>
<sequence>MDHRDRGVIVTEYVLVADQFDQIVSEPGEPLEYKRRLKGDVVVLDEAEALRLISAGAVAPVGLAAEADDEDGEDPASGDLGDAGTDPAADDGEIGAPVRPKRAALAKDWEDYVVALHEFTGGKDGLTRAEAEAATREALIAQFAK</sequence>
<gene>
    <name evidence="2" type="ORF">WSS_A09022</name>
</gene>
<name>K8XQH2_RHOOP</name>